<proteinExistence type="predicted"/>
<comment type="caution">
    <text evidence="2">The sequence shown here is derived from an EMBL/GenBank/DDBJ whole genome shotgun (WGS) entry which is preliminary data.</text>
</comment>
<feature type="region of interest" description="Disordered" evidence="1">
    <location>
        <begin position="121"/>
        <end position="155"/>
    </location>
</feature>
<feature type="compositionally biased region" description="Low complexity" evidence="1">
    <location>
        <begin position="137"/>
        <end position="155"/>
    </location>
</feature>
<accession>A0ABV3JUL3</accession>
<evidence type="ECO:0000313" key="2">
    <source>
        <dbReference type="EMBL" id="MEV5506576.1"/>
    </source>
</evidence>
<evidence type="ECO:0000313" key="3">
    <source>
        <dbReference type="Proteomes" id="UP001552594"/>
    </source>
</evidence>
<sequence length="155" mass="16931">MIEERYPEYDDARISTAIEASDHLDSVMSRLTELVGPPAPQAFTLTFAGRERHIGKAPTSFVVNACDINDAVFVLSRLPSWREWYLADAAESDNGADIIYLPEQSHPGLPTRGEFNDLRAEQRPAEPAHTSALATLPRSASPVPAPANPAARTLH</sequence>
<dbReference type="Proteomes" id="UP001552594">
    <property type="component" value="Unassembled WGS sequence"/>
</dbReference>
<reference evidence="2 3" key="1">
    <citation type="submission" date="2024-06" db="EMBL/GenBank/DDBJ databases">
        <title>The Natural Products Discovery Center: Release of the First 8490 Sequenced Strains for Exploring Actinobacteria Biosynthetic Diversity.</title>
        <authorList>
            <person name="Kalkreuter E."/>
            <person name="Kautsar S.A."/>
            <person name="Yang D."/>
            <person name="Bader C.D."/>
            <person name="Teijaro C.N."/>
            <person name="Fluegel L."/>
            <person name="Davis C.M."/>
            <person name="Simpson J.R."/>
            <person name="Lauterbach L."/>
            <person name="Steele A.D."/>
            <person name="Gui C."/>
            <person name="Meng S."/>
            <person name="Li G."/>
            <person name="Viehrig K."/>
            <person name="Ye F."/>
            <person name="Su P."/>
            <person name="Kiefer A.F."/>
            <person name="Nichols A."/>
            <person name="Cepeda A.J."/>
            <person name="Yan W."/>
            <person name="Fan B."/>
            <person name="Jiang Y."/>
            <person name="Adhikari A."/>
            <person name="Zheng C.-J."/>
            <person name="Schuster L."/>
            <person name="Cowan T.M."/>
            <person name="Smanski M.J."/>
            <person name="Chevrette M.G."/>
            <person name="De Carvalho L.P.S."/>
            <person name="Shen B."/>
        </authorList>
    </citation>
    <scope>NUCLEOTIDE SEQUENCE [LARGE SCALE GENOMIC DNA]</scope>
    <source>
        <strain evidence="2 3">NPDC052347</strain>
    </source>
</reference>
<keyword evidence="3" id="KW-1185">Reference proteome</keyword>
<name>A0ABV3JUL3_STRON</name>
<dbReference type="RefSeq" id="WP_153068622.1">
    <property type="nucleotide sequence ID" value="NZ_JBFAUK010000005.1"/>
</dbReference>
<evidence type="ECO:0000256" key="1">
    <source>
        <dbReference type="SAM" id="MobiDB-lite"/>
    </source>
</evidence>
<protein>
    <submittedName>
        <fullName evidence="2">Uncharacterized protein</fullName>
    </submittedName>
</protein>
<gene>
    <name evidence="2" type="ORF">AB0L16_08855</name>
</gene>
<organism evidence="2 3">
    <name type="scientific">Streptomyces orinoci</name>
    <name type="common">Streptoverticillium orinoci</name>
    <dbReference type="NCBI Taxonomy" id="67339"/>
    <lineage>
        <taxon>Bacteria</taxon>
        <taxon>Bacillati</taxon>
        <taxon>Actinomycetota</taxon>
        <taxon>Actinomycetes</taxon>
        <taxon>Kitasatosporales</taxon>
        <taxon>Streptomycetaceae</taxon>
        <taxon>Streptomyces</taxon>
    </lineage>
</organism>
<dbReference type="EMBL" id="JBFAUK010000005">
    <property type="protein sequence ID" value="MEV5506576.1"/>
    <property type="molecule type" value="Genomic_DNA"/>
</dbReference>